<keyword evidence="7 10" id="KW-0460">Magnesium</keyword>
<dbReference type="SUPFAM" id="SSF143631">
    <property type="entry name" value="ApbE-like"/>
    <property type="match status" value="1"/>
</dbReference>
<dbReference type="PANTHER" id="PTHR30040">
    <property type="entry name" value="THIAMINE BIOSYNTHESIS LIPOPROTEIN APBE"/>
    <property type="match status" value="1"/>
</dbReference>
<evidence type="ECO:0000256" key="7">
    <source>
        <dbReference type="ARBA" id="ARBA00022842"/>
    </source>
</evidence>
<dbReference type="PANTHER" id="PTHR30040:SF2">
    <property type="entry name" value="FAD:PROTEIN FMN TRANSFERASE"/>
    <property type="match status" value="1"/>
</dbReference>
<dbReference type="PIRSF" id="PIRSF006268">
    <property type="entry name" value="ApbE"/>
    <property type="match status" value="1"/>
</dbReference>
<dbReference type="AlphaFoldDB" id="A0A2A5RN00"/>
<dbReference type="GO" id="GO:0046872">
    <property type="term" value="F:metal ion binding"/>
    <property type="evidence" value="ECO:0007669"/>
    <property type="project" value="UniProtKB-UniRule"/>
</dbReference>
<evidence type="ECO:0000256" key="5">
    <source>
        <dbReference type="ARBA" id="ARBA00022723"/>
    </source>
</evidence>
<comment type="cofactor">
    <cofactor evidence="11">
        <name>Mg(2+)</name>
        <dbReference type="ChEBI" id="CHEBI:18420"/>
    </cofactor>
    <cofactor evidence="11">
        <name>Mn(2+)</name>
        <dbReference type="ChEBI" id="CHEBI:29035"/>
    </cofactor>
    <text evidence="11">Magnesium. Can also use manganese.</text>
</comment>
<dbReference type="EMBL" id="JXJU01000003">
    <property type="protein sequence ID" value="PCS00716.1"/>
    <property type="molecule type" value="Genomic_DNA"/>
</dbReference>
<evidence type="ECO:0000256" key="9">
    <source>
        <dbReference type="ARBA" id="ARBA00048540"/>
    </source>
</evidence>
<sequence>MVEIKDLARHQVAKTYEAMGTSIKLAVFGWSDEKILDEAFKLIQYYEDIFTVNRADSEIIDVNKAAGRMPIQVSEPVYHLSKIAIKESLEKFGFNVTLGPLVNLWRIGFSDARLPHPDEIAEKMEVIDPEFVQFDDQNQTIFLTKEGMSLDLGGIAKGYIADRIKNLWQAYGVESGIINLGGNLLLMGDAPHHNDKKWRIGVRNPLEKNKKNVLQVLTGAKSFVTSGISERHLDVGDRSYHHIIDSKTGYPHDNDIASVTVITDKSIVGEIESTRLFFADEAPQNYQYPAIIIFKDRTVKLVNLDEKNVHITDSEYKLIP</sequence>
<gene>
    <name evidence="12" type="ORF">RT41_GL001098</name>
</gene>
<evidence type="ECO:0000313" key="13">
    <source>
        <dbReference type="Proteomes" id="UP000218181"/>
    </source>
</evidence>
<comment type="catalytic activity">
    <reaction evidence="9 10">
        <text>L-threonyl-[protein] + FAD = FMN-L-threonyl-[protein] + AMP + H(+)</text>
        <dbReference type="Rhea" id="RHEA:36847"/>
        <dbReference type="Rhea" id="RHEA-COMP:11060"/>
        <dbReference type="Rhea" id="RHEA-COMP:11061"/>
        <dbReference type="ChEBI" id="CHEBI:15378"/>
        <dbReference type="ChEBI" id="CHEBI:30013"/>
        <dbReference type="ChEBI" id="CHEBI:57692"/>
        <dbReference type="ChEBI" id="CHEBI:74257"/>
        <dbReference type="ChEBI" id="CHEBI:456215"/>
        <dbReference type="EC" id="2.7.1.180"/>
    </reaction>
</comment>
<keyword evidence="3 10" id="KW-0285">Flavoprotein</keyword>
<keyword evidence="13" id="KW-1185">Reference proteome</keyword>
<dbReference type="OrthoDB" id="9778595at2"/>
<keyword evidence="5 10" id="KW-0479">Metal-binding</keyword>
<dbReference type="Proteomes" id="UP000218181">
    <property type="component" value="Unassembled WGS sequence"/>
</dbReference>
<protein>
    <recommendedName>
        <fullName evidence="2 10">FAD:protein FMN transferase</fullName>
        <ecNumber evidence="1 10">2.7.1.180</ecNumber>
    </recommendedName>
    <alternativeName>
        <fullName evidence="8 10">Flavin transferase</fullName>
    </alternativeName>
</protein>
<accession>A0A2A5RN00</accession>
<evidence type="ECO:0000256" key="3">
    <source>
        <dbReference type="ARBA" id="ARBA00022630"/>
    </source>
</evidence>
<dbReference type="GO" id="GO:0016740">
    <property type="term" value="F:transferase activity"/>
    <property type="evidence" value="ECO:0007669"/>
    <property type="project" value="UniProtKB-UniRule"/>
</dbReference>
<evidence type="ECO:0000256" key="4">
    <source>
        <dbReference type="ARBA" id="ARBA00022679"/>
    </source>
</evidence>
<dbReference type="Pfam" id="PF02424">
    <property type="entry name" value="ApbE"/>
    <property type="match status" value="1"/>
</dbReference>
<evidence type="ECO:0000256" key="8">
    <source>
        <dbReference type="ARBA" id="ARBA00031306"/>
    </source>
</evidence>
<evidence type="ECO:0000256" key="1">
    <source>
        <dbReference type="ARBA" id="ARBA00011955"/>
    </source>
</evidence>
<evidence type="ECO:0000313" key="12">
    <source>
        <dbReference type="EMBL" id="PCS00716.1"/>
    </source>
</evidence>
<comment type="similarity">
    <text evidence="10">Belongs to the ApbE family.</text>
</comment>
<dbReference type="InterPro" id="IPR003374">
    <property type="entry name" value="ApbE-like_sf"/>
</dbReference>
<dbReference type="InterPro" id="IPR024932">
    <property type="entry name" value="ApbE"/>
</dbReference>
<dbReference type="Gene3D" id="3.10.520.10">
    <property type="entry name" value="ApbE-like domains"/>
    <property type="match status" value="1"/>
</dbReference>
<evidence type="ECO:0000256" key="2">
    <source>
        <dbReference type="ARBA" id="ARBA00016337"/>
    </source>
</evidence>
<name>A0A2A5RN00_9LACT</name>
<dbReference type="EC" id="2.7.1.180" evidence="1 10"/>
<proteinExistence type="inferred from homology"/>
<organism evidence="12 13">
    <name type="scientific">Lactococcus fujiensis JCM 16395</name>
    <dbReference type="NCBI Taxonomy" id="1291764"/>
    <lineage>
        <taxon>Bacteria</taxon>
        <taxon>Bacillati</taxon>
        <taxon>Bacillota</taxon>
        <taxon>Bacilli</taxon>
        <taxon>Lactobacillales</taxon>
        <taxon>Streptococcaceae</taxon>
        <taxon>Lactococcus</taxon>
    </lineage>
</organism>
<feature type="binding site" evidence="11">
    <location>
        <position position="154"/>
    </location>
    <ligand>
        <name>Mg(2+)</name>
        <dbReference type="ChEBI" id="CHEBI:18420"/>
    </ligand>
</feature>
<keyword evidence="6 10" id="KW-0274">FAD</keyword>
<feature type="binding site" evidence="11">
    <location>
        <position position="274"/>
    </location>
    <ligand>
        <name>Mg(2+)</name>
        <dbReference type="ChEBI" id="CHEBI:18420"/>
    </ligand>
</feature>
<keyword evidence="12" id="KW-0449">Lipoprotein</keyword>
<reference evidence="12 13" key="1">
    <citation type="submission" date="2014-12" db="EMBL/GenBank/DDBJ databases">
        <title>Draft genome sequences of 10 type strains of Lactococcus.</title>
        <authorList>
            <person name="Sun Z."/>
            <person name="Zhong Z."/>
            <person name="Liu W."/>
            <person name="Zhang W."/>
            <person name="Zhang H."/>
        </authorList>
    </citation>
    <scope>NUCLEOTIDE SEQUENCE [LARGE SCALE GENOMIC DNA]</scope>
    <source>
        <strain evidence="12 13">JCM 16395</strain>
    </source>
</reference>
<dbReference type="STRING" id="1291764.GCA_001311235_00745"/>
<evidence type="ECO:0000256" key="11">
    <source>
        <dbReference type="PIRSR" id="PIRSR006268-2"/>
    </source>
</evidence>
<keyword evidence="4 10" id="KW-0808">Transferase</keyword>
<comment type="caution">
    <text evidence="12">The sequence shown here is derived from an EMBL/GenBank/DDBJ whole genome shotgun (WGS) entry which is preliminary data.</text>
</comment>
<evidence type="ECO:0000256" key="10">
    <source>
        <dbReference type="PIRNR" id="PIRNR006268"/>
    </source>
</evidence>
<evidence type="ECO:0000256" key="6">
    <source>
        <dbReference type="ARBA" id="ARBA00022827"/>
    </source>
</evidence>
<dbReference type="RefSeq" id="WP_096817524.1">
    <property type="nucleotide sequence ID" value="NZ_JXJU01000003.1"/>
</dbReference>